<proteinExistence type="predicted"/>
<sequence length="158" mass="16974">MSDRNRWRTALRAGALAGVLVLAGCSGSTEDVRITLCKDMVLARLNPPSVQWTAVTTAPGDDLAVGLRFAVGGRDGRATCRYRYDAVDDTALTLADPLSAYSTSPYRMTLDGRAITNPQLAETIKQAMLKQGRAFLDRASEGIGRAADEIRSQLEGGR</sequence>
<gene>
    <name evidence="1" type="ORF">Thimo_0454</name>
</gene>
<organism evidence="1 2">
    <name type="scientific">Thioflavicoccus mobilis 8321</name>
    <dbReference type="NCBI Taxonomy" id="765912"/>
    <lineage>
        <taxon>Bacteria</taxon>
        <taxon>Pseudomonadati</taxon>
        <taxon>Pseudomonadota</taxon>
        <taxon>Gammaproteobacteria</taxon>
        <taxon>Chromatiales</taxon>
        <taxon>Chromatiaceae</taxon>
        <taxon>Thioflavicoccus</taxon>
    </lineage>
</organism>
<keyword evidence="2" id="KW-1185">Reference proteome</keyword>
<dbReference type="HOGENOM" id="CLU_135688_0_0_6"/>
<protein>
    <submittedName>
        <fullName evidence="1">Uncharacterized protein</fullName>
    </submittedName>
</protein>
<evidence type="ECO:0000313" key="2">
    <source>
        <dbReference type="Proteomes" id="UP000010816"/>
    </source>
</evidence>
<dbReference type="STRING" id="765912.Thimo_0454"/>
<dbReference type="Proteomes" id="UP000010816">
    <property type="component" value="Chromosome"/>
</dbReference>
<dbReference type="EMBL" id="CP003051">
    <property type="protein sequence ID" value="AGA89313.1"/>
    <property type="molecule type" value="Genomic_DNA"/>
</dbReference>
<reference evidence="1 2" key="1">
    <citation type="submission" date="2011-09" db="EMBL/GenBank/DDBJ databases">
        <title>Complete sequence of chromosome of Thioflavicoccus mobilis 8321.</title>
        <authorList>
            <consortium name="US DOE Joint Genome Institute"/>
            <person name="Lucas S."/>
            <person name="Han J."/>
            <person name="Lapidus A."/>
            <person name="Cheng J.-F."/>
            <person name="Goodwin L."/>
            <person name="Pitluck S."/>
            <person name="Peters L."/>
            <person name="Ovchinnikova G."/>
            <person name="Lu M."/>
            <person name="Detter J.C."/>
            <person name="Han C."/>
            <person name="Tapia R."/>
            <person name="Land M."/>
            <person name="Hauser L."/>
            <person name="Kyrpides N."/>
            <person name="Ivanova N."/>
            <person name="Pagani I."/>
            <person name="Vogl K."/>
            <person name="Liu Z."/>
            <person name="Imhoff J."/>
            <person name="Thiel V."/>
            <person name="Frigaard N.-U."/>
            <person name="Bryant D."/>
            <person name="Woyke T."/>
        </authorList>
    </citation>
    <scope>NUCLEOTIDE SEQUENCE [LARGE SCALE GENOMIC DNA]</scope>
    <source>
        <strain evidence="1 2">8321</strain>
    </source>
</reference>
<dbReference type="RefSeq" id="WP_015279461.1">
    <property type="nucleotide sequence ID" value="NC_019940.1"/>
</dbReference>
<dbReference type="eggNOG" id="ENOG50334WD">
    <property type="taxonomic scope" value="Bacteria"/>
</dbReference>
<evidence type="ECO:0000313" key="1">
    <source>
        <dbReference type="EMBL" id="AGA89313.1"/>
    </source>
</evidence>
<dbReference type="KEGG" id="tmb:Thimo_0454"/>
<dbReference type="OrthoDB" id="5769720at2"/>
<dbReference type="AlphaFoldDB" id="L0GRC9"/>
<accession>L0GRC9</accession>
<dbReference type="PROSITE" id="PS51257">
    <property type="entry name" value="PROKAR_LIPOPROTEIN"/>
    <property type="match status" value="1"/>
</dbReference>
<name>L0GRC9_9GAMM</name>